<dbReference type="GO" id="GO:0009360">
    <property type="term" value="C:DNA polymerase III complex"/>
    <property type="evidence" value="ECO:0007669"/>
    <property type="project" value="InterPro"/>
</dbReference>
<organism evidence="9 10">
    <name type="scientific">Candidatus Planktophila dulcis</name>
    <dbReference type="NCBI Taxonomy" id="1884914"/>
    <lineage>
        <taxon>Bacteria</taxon>
        <taxon>Bacillati</taxon>
        <taxon>Actinomycetota</taxon>
        <taxon>Actinomycetes</taxon>
        <taxon>Candidatus Nanopelagicales</taxon>
        <taxon>Candidatus Nanopelagicaceae</taxon>
        <taxon>Candidatus Planktophila</taxon>
    </lineage>
</organism>
<feature type="domain" description="DNA polymerase III delta subunit C-terminal" evidence="8">
    <location>
        <begin position="312"/>
        <end position="369"/>
    </location>
</feature>
<protein>
    <recommendedName>
        <fullName evidence="2">DNA polymerase III subunit delta'</fullName>
        <ecNumber evidence="1">2.7.7.7</ecNumber>
    </recommendedName>
</protein>
<evidence type="ECO:0000256" key="1">
    <source>
        <dbReference type="ARBA" id="ARBA00012417"/>
    </source>
</evidence>
<evidence type="ECO:0000256" key="5">
    <source>
        <dbReference type="ARBA" id="ARBA00022705"/>
    </source>
</evidence>
<keyword evidence="5" id="KW-0235">DNA replication</keyword>
<evidence type="ECO:0000256" key="2">
    <source>
        <dbReference type="ARBA" id="ARBA00014363"/>
    </source>
</evidence>
<dbReference type="InterPro" id="IPR027417">
    <property type="entry name" value="P-loop_NTPase"/>
</dbReference>
<dbReference type="GO" id="GO:0003677">
    <property type="term" value="F:DNA binding"/>
    <property type="evidence" value="ECO:0007669"/>
    <property type="project" value="InterPro"/>
</dbReference>
<dbReference type="SUPFAM" id="SSF52540">
    <property type="entry name" value="P-loop containing nucleoside triphosphate hydrolases"/>
    <property type="match status" value="1"/>
</dbReference>
<dbReference type="Pfam" id="PF13177">
    <property type="entry name" value="DNA_pol3_delta2"/>
    <property type="match status" value="1"/>
</dbReference>
<evidence type="ECO:0000256" key="7">
    <source>
        <dbReference type="ARBA" id="ARBA00049244"/>
    </source>
</evidence>
<dbReference type="GeneID" id="300656548"/>
<dbReference type="KEGG" id="plak:A1s21155_00120"/>
<dbReference type="RefSeq" id="WP_095695871.1">
    <property type="nucleotide sequence ID" value="NZ_CP016770.1"/>
</dbReference>
<dbReference type="NCBIfam" id="TIGR00678">
    <property type="entry name" value="holB"/>
    <property type="match status" value="1"/>
</dbReference>
<sequence>MTSVFDDLVGQEHIIEILQGAVAASRTAEESKEMTHAWVFTGPPGSGRSSAAVAFAQALICPSKGCGTCNDCNSAKTHGHPDVEIIRTEGLSIKVEEVRELLTRVAWAPSMGGWRVVVMEDADRLTESAANALLKAIEEPGARTVWLLCAPTLHDVLPTIRSRCRHLQLRTPSLEAVTNVLINRDLIAPGMADFAARVSQGHIGRAKYLATNESVRSNRKTIMQLPLQLGSLAVAFQAAQTLVDLATTEANTSSDERDEKEVEKLQEAYGKGATGRGMATGGAKAVKELEKEQKSRSTRMVRDSIDGALLDIATFYRDVMMVQSGNTDSMINTDMREQIESYAANSPSHSTINKINAIMEARENLARNSAPLVTCEALMCQLARK</sequence>
<dbReference type="NCBIfam" id="NF005926">
    <property type="entry name" value="PRK07940.1"/>
    <property type="match status" value="1"/>
</dbReference>
<evidence type="ECO:0000256" key="6">
    <source>
        <dbReference type="ARBA" id="ARBA00022932"/>
    </source>
</evidence>
<evidence type="ECO:0000313" key="9">
    <source>
        <dbReference type="EMBL" id="ASY11431.1"/>
    </source>
</evidence>
<dbReference type="GO" id="GO:0003887">
    <property type="term" value="F:DNA-directed DNA polymerase activity"/>
    <property type="evidence" value="ECO:0007669"/>
    <property type="project" value="UniProtKB-KW"/>
</dbReference>
<dbReference type="Proteomes" id="UP000217216">
    <property type="component" value="Chromosome"/>
</dbReference>
<evidence type="ECO:0000259" key="8">
    <source>
        <dbReference type="Pfam" id="PF09115"/>
    </source>
</evidence>
<dbReference type="InterPro" id="IPR050238">
    <property type="entry name" value="DNA_Rep/Repair_Clamp_Loader"/>
</dbReference>
<dbReference type="Pfam" id="PF09115">
    <property type="entry name" value="DNApol3-delta_C"/>
    <property type="match status" value="1"/>
</dbReference>
<dbReference type="AlphaFoldDB" id="A0AAC9YS28"/>
<reference evidence="9 10" key="1">
    <citation type="submission" date="2016-07" db="EMBL/GenBank/DDBJ databases">
        <title>High microdiversification within the ubiquitous acI lineage of Actinobacteria.</title>
        <authorList>
            <person name="Neuenschwander S.M."/>
            <person name="Salcher M."/>
            <person name="Ghai R."/>
            <person name="Pernthaler J."/>
        </authorList>
    </citation>
    <scope>NUCLEOTIDE SEQUENCE [LARGE SCALE GENOMIC DNA]</scope>
    <source>
        <strain evidence="9">MMS-21-155</strain>
    </source>
</reference>
<dbReference type="PANTHER" id="PTHR11669:SF8">
    <property type="entry name" value="DNA POLYMERASE III SUBUNIT DELTA"/>
    <property type="match status" value="1"/>
</dbReference>
<dbReference type="Gene3D" id="3.40.50.300">
    <property type="entry name" value="P-loop containing nucleotide triphosphate hydrolases"/>
    <property type="match status" value="1"/>
</dbReference>
<dbReference type="GO" id="GO:0008408">
    <property type="term" value="F:3'-5' exonuclease activity"/>
    <property type="evidence" value="ECO:0007669"/>
    <property type="project" value="InterPro"/>
</dbReference>
<dbReference type="PANTHER" id="PTHR11669">
    <property type="entry name" value="REPLICATION FACTOR C / DNA POLYMERASE III GAMMA-TAU SUBUNIT"/>
    <property type="match status" value="1"/>
</dbReference>
<keyword evidence="6" id="KW-0239">DNA-directed DNA polymerase</keyword>
<name>A0AAC9YS28_9ACTN</name>
<proteinExistence type="predicted"/>
<dbReference type="EMBL" id="CP016770">
    <property type="protein sequence ID" value="ASY11431.1"/>
    <property type="molecule type" value="Genomic_DNA"/>
</dbReference>
<evidence type="ECO:0000256" key="4">
    <source>
        <dbReference type="ARBA" id="ARBA00022695"/>
    </source>
</evidence>
<evidence type="ECO:0000256" key="3">
    <source>
        <dbReference type="ARBA" id="ARBA00022679"/>
    </source>
</evidence>
<dbReference type="EC" id="2.7.7.7" evidence="1"/>
<dbReference type="InterPro" id="IPR004622">
    <property type="entry name" value="DNA_pol_HolB"/>
</dbReference>
<keyword evidence="10" id="KW-1185">Reference proteome</keyword>
<accession>A0AAC9YS28</accession>
<comment type="catalytic activity">
    <reaction evidence="7">
        <text>DNA(n) + a 2'-deoxyribonucleoside 5'-triphosphate = DNA(n+1) + diphosphate</text>
        <dbReference type="Rhea" id="RHEA:22508"/>
        <dbReference type="Rhea" id="RHEA-COMP:17339"/>
        <dbReference type="Rhea" id="RHEA-COMP:17340"/>
        <dbReference type="ChEBI" id="CHEBI:33019"/>
        <dbReference type="ChEBI" id="CHEBI:61560"/>
        <dbReference type="ChEBI" id="CHEBI:173112"/>
        <dbReference type="EC" id="2.7.7.7"/>
    </reaction>
</comment>
<dbReference type="GO" id="GO:0006261">
    <property type="term" value="P:DNA-templated DNA replication"/>
    <property type="evidence" value="ECO:0007669"/>
    <property type="project" value="TreeGrafter"/>
</dbReference>
<evidence type="ECO:0000313" key="10">
    <source>
        <dbReference type="Proteomes" id="UP000217216"/>
    </source>
</evidence>
<dbReference type="InterPro" id="IPR015199">
    <property type="entry name" value="DNA_pol_III_delta_C"/>
</dbReference>
<keyword evidence="3" id="KW-0808">Transferase</keyword>
<gene>
    <name evidence="9" type="ORF">A1s21155_00120</name>
</gene>
<keyword evidence="4" id="KW-0548">Nucleotidyltransferase</keyword>